<dbReference type="Gene3D" id="3.40.50.1820">
    <property type="entry name" value="alpha/beta hydrolase"/>
    <property type="match status" value="1"/>
</dbReference>
<dbReference type="InterPro" id="IPR029058">
    <property type="entry name" value="AB_hydrolase_fold"/>
</dbReference>
<dbReference type="GeneID" id="74941484"/>
<keyword evidence="4" id="KW-1185">Reference proteome</keyword>
<accession>A0A9E7UBR6</accession>
<dbReference type="AlphaFoldDB" id="A0A9E7UBR6"/>
<dbReference type="InterPro" id="IPR050228">
    <property type="entry name" value="Carboxylesterase_BioH"/>
</dbReference>
<evidence type="ECO:0000313" key="4">
    <source>
        <dbReference type="Proteomes" id="UP001057580"/>
    </source>
</evidence>
<gene>
    <name evidence="3" type="ORF">N0B31_03640</name>
</gene>
<dbReference type="Pfam" id="PF00561">
    <property type="entry name" value="Abhydrolase_1"/>
    <property type="match status" value="1"/>
</dbReference>
<dbReference type="GO" id="GO:0016787">
    <property type="term" value="F:hydrolase activity"/>
    <property type="evidence" value="ECO:0007669"/>
    <property type="project" value="UniProtKB-KW"/>
</dbReference>
<feature type="domain" description="AB hydrolase-1" evidence="2">
    <location>
        <begin position="42"/>
        <end position="300"/>
    </location>
</feature>
<dbReference type="InterPro" id="IPR000073">
    <property type="entry name" value="AB_hydrolase_1"/>
</dbReference>
<dbReference type="KEGG" id="ssai:N0B31_03640"/>
<dbReference type="Proteomes" id="UP001057580">
    <property type="component" value="Chromosome"/>
</dbReference>
<reference evidence="3" key="1">
    <citation type="submission" date="2022-09" db="EMBL/GenBank/DDBJ databases">
        <title>Diverse halophilic archaea isolated from saline environments.</title>
        <authorList>
            <person name="Cui H.-L."/>
        </authorList>
    </citation>
    <scope>NUCLEOTIDE SEQUENCE</scope>
    <source>
        <strain evidence="3">ZS-35-S2</strain>
    </source>
</reference>
<dbReference type="SUPFAM" id="SSF53474">
    <property type="entry name" value="alpha/beta-Hydrolases"/>
    <property type="match status" value="1"/>
</dbReference>
<organism evidence="3 4">
    <name type="scientific">Salinirubellus salinus</name>
    <dbReference type="NCBI Taxonomy" id="1364945"/>
    <lineage>
        <taxon>Archaea</taxon>
        <taxon>Methanobacteriati</taxon>
        <taxon>Methanobacteriota</taxon>
        <taxon>Stenosarchaea group</taxon>
        <taxon>Halobacteria</taxon>
        <taxon>Halobacteriales</taxon>
        <taxon>Natronomonadaceae</taxon>
        <taxon>Salinirubellus</taxon>
    </lineage>
</organism>
<evidence type="ECO:0000256" key="1">
    <source>
        <dbReference type="SAM" id="MobiDB-lite"/>
    </source>
</evidence>
<dbReference type="RefSeq" id="WP_260594482.1">
    <property type="nucleotide sequence ID" value="NZ_CP104003.1"/>
</dbReference>
<sequence>MDASEEAGATETVARDVPAPDGTRLRLWAREAGGGETDPDDAVLFVHGATYPGRAVFDPDPAFSWLADTAARGRAAYAVDLRGYGASEAPVAVDADAGDVTPPCRAATVADDVAAAVAAIPESRVHLVGYSWGTVVCGHLLAETSTRAASFTAFAPVFRPAPSLVEGFDLGDPPAPAREVTRQDALDRWTAQFPGHVEPFTYRDPAAFEHFWDALHESGQSVPANVPTVRAPNGVLVDLAAAVDERPYDPSRVTVPSFVVRGSFDPTATREDALGLYDALPAARGYHEVAGGTHFLPLEKRHDELFRAVASFHDGR</sequence>
<name>A0A9E7UBR6_9EURY</name>
<protein>
    <submittedName>
        <fullName evidence="3">Alpha/beta hydrolase</fullName>
    </submittedName>
</protein>
<dbReference type="PANTHER" id="PTHR43194">
    <property type="entry name" value="HYDROLASE ALPHA/BETA FOLD FAMILY"/>
    <property type="match status" value="1"/>
</dbReference>
<dbReference type="EMBL" id="CP104003">
    <property type="protein sequence ID" value="UWM55382.1"/>
    <property type="molecule type" value="Genomic_DNA"/>
</dbReference>
<keyword evidence="3" id="KW-0378">Hydrolase</keyword>
<proteinExistence type="predicted"/>
<feature type="region of interest" description="Disordered" evidence="1">
    <location>
        <begin position="1"/>
        <end position="20"/>
    </location>
</feature>
<evidence type="ECO:0000313" key="3">
    <source>
        <dbReference type="EMBL" id="UWM55382.1"/>
    </source>
</evidence>
<evidence type="ECO:0000259" key="2">
    <source>
        <dbReference type="Pfam" id="PF00561"/>
    </source>
</evidence>
<dbReference type="PANTHER" id="PTHR43194:SF2">
    <property type="entry name" value="PEROXISOMAL MEMBRANE PROTEIN LPX1"/>
    <property type="match status" value="1"/>
</dbReference>